<keyword evidence="1" id="KW-0812">Transmembrane</keyword>
<feature type="chain" id="PRO_5013204469" description="P-loop containing nucleoside triphosphate hydrolase" evidence="2">
    <location>
        <begin position="21"/>
        <end position="464"/>
    </location>
</feature>
<dbReference type="OrthoDB" id="3937708at2759"/>
<reference evidence="3 4" key="1">
    <citation type="submission" date="2017-01" db="EMBL/GenBank/DDBJ databases">
        <title>Draft genome sequence of Diplodia seriata F98.1, a fungal species involved in grapevine trunk diseases.</title>
        <authorList>
            <person name="Robert-Siegwald G."/>
            <person name="Vallet J."/>
            <person name="Abou-Mansour E."/>
            <person name="Xu J."/>
            <person name="Rey P."/>
            <person name="Bertsch C."/>
            <person name="Rego C."/>
            <person name="Larignon P."/>
            <person name="Fontaine F."/>
            <person name="Lebrun M.-H."/>
        </authorList>
    </citation>
    <scope>NUCLEOTIDE SEQUENCE [LARGE SCALE GENOMIC DNA]</scope>
    <source>
        <strain evidence="3 4">F98.1</strain>
    </source>
</reference>
<keyword evidence="2" id="KW-0732">Signal</keyword>
<evidence type="ECO:0000313" key="4">
    <source>
        <dbReference type="Proteomes" id="UP000190776"/>
    </source>
</evidence>
<keyword evidence="1" id="KW-0472">Membrane</keyword>
<dbReference type="AlphaFoldDB" id="A0A1S8BFX2"/>
<sequence length="464" mass="49700">MSRLLSVATAFSLLARSALADDDLIGGCQSFGMDFQGGGEYFQNNASSDHFTFVQQFEGCQADNSTNILVDPSGDQYTCTNTPMKPDDVDELSTCPILKQNLTSGAWSLMILSNNGADGAPIAFERDFLLDVGVQSTVTATPTITAITVVVPTNTVSSTTTVTTTKTLSRLTTTVPSITLQKTSTITPQPVTTTKTNILNTITIPKFSVSVTKVVKTMTASCHLPSRQPTPDPSNKIWPKLAAAQSIVKSAASVAGVAVPTATVAPGAKFRHARNPLIDLEQNREQWLQERAVRLGDLSGLARRAPDAQPLTVTEQDTSKFITVTSTSMTSAVTSTVLELATATATITSTVTPAPATVVQGKTYLPPSTITLATPTSTRTYYTIARVTTTKVLPVSYVFSSMFYFYPINCLAVSRSLPPSLLPLPSLLAVRTEASTTSPDRIIVRLYGVLVIFYVPFWNVYISK</sequence>
<protein>
    <recommendedName>
        <fullName evidence="5">P-loop containing nucleoside triphosphate hydrolase</fullName>
    </recommendedName>
</protein>
<evidence type="ECO:0008006" key="5">
    <source>
        <dbReference type="Google" id="ProtNLM"/>
    </source>
</evidence>
<evidence type="ECO:0000256" key="1">
    <source>
        <dbReference type="SAM" id="Phobius"/>
    </source>
</evidence>
<accession>A0A1S8BFX2</accession>
<dbReference type="Proteomes" id="UP000190776">
    <property type="component" value="Unassembled WGS sequence"/>
</dbReference>
<feature type="signal peptide" evidence="2">
    <location>
        <begin position="1"/>
        <end position="20"/>
    </location>
</feature>
<evidence type="ECO:0000313" key="3">
    <source>
        <dbReference type="EMBL" id="OMP86417.1"/>
    </source>
</evidence>
<proteinExistence type="predicted"/>
<feature type="transmembrane region" description="Helical" evidence="1">
    <location>
        <begin position="442"/>
        <end position="462"/>
    </location>
</feature>
<dbReference type="EMBL" id="MSZU01000080">
    <property type="protein sequence ID" value="OMP86417.1"/>
    <property type="molecule type" value="Genomic_DNA"/>
</dbReference>
<organism evidence="3 4">
    <name type="scientific">Diplodia seriata</name>
    <dbReference type="NCBI Taxonomy" id="420778"/>
    <lineage>
        <taxon>Eukaryota</taxon>
        <taxon>Fungi</taxon>
        <taxon>Dikarya</taxon>
        <taxon>Ascomycota</taxon>
        <taxon>Pezizomycotina</taxon>
        <taxon>Dothideomycetes</taxon>
        <taxon>Dothideomycetes incertae sedis</taxon>
        <taxon>Botryosphaeriales</taxon>
        <taxon>Botryosphaeriaceae</taxon>
        <taxon>Diplodia</taxon>
    </lineage>
</organism>
<dbReference type="STRING" id="420778.A0A1S8BFX2"/>
<evidence type="ECO:0000256" key="2">
    <source>
        <dbReference type="SAM" id="SignalP"/>
    </source>
</evidence>
<name>A0A1S8BFX2_9PEZI</name>
<keyword evidence="1" id="KW-1133">Transmembrane helix</keyword>
<gene>
    <name evidence="3" type="ORF">BK809_0003587</name>
</gene>
<comment type="caution">
    <text evidence="3">The sequence shown here is derived from an EMBL/GenBank/DDBJ whole genome shotgun (WGS) entry which is preliminary data.</text>
</comment>